<dbReference type="GO" id="GO:0005829">
    <property type="term" value="C:cytosol"/>
    <property type="evidence" value="ECO:0007669"/>
    <property type="project" value="TreeGrafter"/>
</dbReference>
<dbReference type="PANTHER" id="PTHR24174">
    <property type="entry name" value="ANKYRIN REPEAT AND STERILE ALPHA MOTIF DOMAIN-CONTAINING PROTEIN 1"/>
    <property type="match status" value="1"/>
</dbReference>
<dbReference type="InterPro" id="IPR033635">
    <property type="entry name" value="ANKS1/Caskin"/>
</dbReference>
<keyword evidence="5" id="KW-1185">Reference proteome</keyword>
<dbReference type="Proteomes" id="UP000752696">
    <property type="component" value="Unassembled WGS sequence"/>
</dbReference>
<proteinExistence type="predicted"/>
<dbReference type="SUPFAM" id="SSF48403">
    <property type="entry name" value="Ankyrin repeat"/>
    <property type="match status" value="1"/>
</dbReference>
<organism evidence="4 5">
    <name type="scientific">Heterotrigona itama</name>
    <dbReference type="NCBI Taxonomy" id="395501"/>
    <lineage>
        <taxon>Eukaryota</taxon>
        <taxon>Metazoa</taxon>
        <taxon>Ecdysozoa</taxon>
        <taxon>Arthropoda</taxon>
        <taxon>Hexapoda</taxon>
        <taxon>Insecta</taxon>
        <taxon>Pterygota</taxon>
        <taxon>Neoptera</taxon>
        <taxon>Endopterygota</taxon>
        <taxon>Hymenoptera</taxon>
        <taxon>Apocrita</taxon>
        <taxon>Aculeata</taxon>
        <taxon>Apoidea</taxon>
        <taxon>Anthophila</taxon>
        <taxon>Apidae</taxon>
        <taxon>Heterotrigona</taxon>
    </lineage>
</organism>
<protein>
    <submittedName>
        <fullName evidence="4">Uncharacterized protein</fullName>
    </submittedName>
</protein>
<evidence type="ECO:0000256" key="3">
    <source>
        <dbReference type="PROSITE-ProRule" id="PRU00023"/>
    </source>
</evidence>
<evidence type="ECO:0000256" key="2">
    <source>
        <dbReference type="ARBA" id="ARBA00023043"/>
    </source>
</evidence>
<feature type="repeat" description="ANK" evidence="3">
    <location>
        <begin position="63"/>
        <end position="95"/>
    </location>
</feature>
<keyword evidence="2 3" id="KW-0040">ANK repeat</keyword>
<dbReference type="Pfam" id="PF13857">
    <property type="entry name" value="Ank_5"/>
    <property type="match status" value="1"/>
</dbReference>
<keyword evidence="1" id="KW-0677">Repeat</keyword>
<reference evidence="4" key="1">
    <citation type="submission" date="2020-07" db="EMBL/GenBank/DDBJ databases">
        <authorList>
            <person name="Nazaruddin N."/>
        </authorList>
    </citation>
    <scope>NUCLEOTIDE SEQUENCE</scope>
</reference>
<dbReference type="InterPro" id="IPR036770">
    <property type="entry name" value="Ankyrin_rpt-contain_sf"/>
</dbReference>
<evidence type="ECO:0000313" key="5">
    <source>
        <dbReference type="Proteomes" id="UP000752696"/>
    </source>
</evidence>
<gene>
    <name evidence="4" type="ORF">MHI_LOCUS824051</name>
</gene>
<dbReference type="InterPro" id="IPR002110">
    <property type="entry name" value="Ankyrin_rpt"/>
</dbReference>
<comment type="caution">
    <text evidence="4">The sequence shown here is derived from an EMBL/GenBank/DDBJ whole genome shotgun (WGS) entry which is preliminary data.</text>
</comment>
<dbReference type="PANTHER" id="PTHR24174:SF1">
    <property type="entry name" value="IP14385P"/>
    <property type="match status" value="1"/>
</dbReference>
<dbReference type="PROSITE" id="PS50297">
    <property type="entry name" value="ANK_REP_REGION"/>
    <property type="match status" value="1"/>
</dbReference>
<dbReference type="Gene3D" id="1.25.40.20">
    <property type="entry name" value="Ankyrin repeat-containing domain"/>
    <property type="match status" value="1"/>
</dbReference>
<dbReference type="EMBL" id="CAJDYZ010010994">
    <property type="protein sequence ID" value="CAD1478767.1"/>
    <property type="molecule type" value="Genomic_DNA"/>
</dbReference>
<feature type="non-terminal residue" evidence="4">
    <location>
        <position position="120"/>
    </location>
</feature>
<evidence type="ECO:0000256" key="1">
    <source>
        <dbReference type="ARBA" id="ARBA00022737"/>
    </source>
</evidence>
<sequence length="120" mass="12824">MAAVTAVGAHQPNRHKTKSGFCGARLLLLSVETRTNAGHFQLTRRAVVEVLLAAGVDVNTRTSAGTAMHEAALCGKMEVVRALLDRGVDLGIRDSRQNTVLDLLGQFPPHVTQDITAVIK</sequence>
<evidence type="ECO:0000313" key="4">
    <source>
        <dbReference type="EMBL" id="CAD1478767.1"/>
    </source>
</evidence>
<accession>A0A6V7HE10</accession>
<name>A0A6V7HE10_9HYME</name>
<dbReference type="AlphaFoldDB" id="A0A6V7HE10"/>
<dbReference type="OrthoDB" id="5314041at2759"/>
<dbReference type="PROSITE" id="PS50088">
    <property type="entry name" value="ANK_REPEAT"/>
    <property type="match status" value="1"/>
</dbReference>